<keyword evidence="8" id="KW-1185">Reference proteome</keyword>
<gene>
    <name evidence="7" type="ORF">HW555_004186</name>
</gene>
<dbReference type="SMART" id="SM00093">
    <property type="entry name" value="SERPIN"/>
    <property type="match status" value="1"/>
</dbReference>
<reference evidence="7" key="1">
    <citation type="submission" date="2020-08" db="EMBL/GenBank/DDBJ databases">
        <title>Spodoptera exigua strain:BAW_Kor-Di-RS1 Genome sequencing and assembly.</title>
        <authorList>
            <person name="Kim J."/>
            <person name="Nam H.Y."/>
            <person name="Kwon M."/>
            <person name="Choi J.H."/>
            <person name="Cho S.R."/>
            <person name="Kim G.-H."/>
        </authorList>
    </citation>
    <scope>NUCLEOTIDE SEQUENCE</scope>
    <source>
        <strain evidence="7">BAW_Kor-Di-RS1</strain>
        <tissue evidence="7">Whole-body</tissue>
    </source>
</reference>
<feature type="signal peptide" evidence="5">
    <location>
        <begin position="1"/>
        <end position="19"/>
    </location>
</feature>
<dbReference type="Gene3D" id="3.30.497.10">
    <property type="entry name" value="Antithrombin, subunit I, domain 2"/>
    <property type="match status" value="1"/>
</dbReference>
<organism evidence="7 8">
    <name type="scientific">Spodoptera exigua</name>
    <name type="common">Beet armyworm</name>
    <name type="synonym">Noctua fulgens</name>
    <dbReference type="NCBI Taxonomy" id="7107"/>
    <lineage>
        <taxon>Eukaryota</taxon>
        <taxon>Metazoa</taxon>
        <taxon>Ecdysozoa</taxon>
        <taxon>Arthropoda</taxon>
        <taxon>Hexapoda</taxon>
        <taxon>Insecta</taxon>
        <taxon>Pterygota</taxon>
        <taxon>Neoptera</taxon>
        <taxon>Endopterygota</taxon>
        <taxon>Lepidoptera</taxon>
        <taxon>Glossata</taxon>
        <taxon>Ditrysia</taxon>
        <taxon>Noctuoidea</taxon>
        <taxon>Noctuidae</taxon>
        <taxon>Amphipyrinae</taxon>
        <taxon>Spodoptera</taxon>
    </lineage>
</organism>
<evidence type="ECO:0000256" key="1">
    <source>
        <dbReference type="ARBA" id="ARBA00009500"/>
    </source>
</evidence>
<dbReference type="InterPro" id="IPR042178">
    <property type="entry name" value="Serpin_sf_1"/>
</dbReference>
<dbReference type="GO" id="GO:0004867">
    <property type="term" value="F:serine-type endopeptidase inhibitor activity"/>
    <property type="evidence" value="ECO:0007669"/>
    <property type="project" value="UniProtKB-KW"/>
</dbReference>
<dbReference type="Gene3D" id="2.30.39.10">
    <property type="entry name" value="Alpha-1-antitrypsin, domain 1"/>
    <property type="match status" value="1"/>
</dbReference>
<accession>A0A835GK69</accession>
<keyword evidence="2" id="KW-0646">Protease inhibitor</keyword>
<evidence type="ECO:0000256" key="2">
    <source>
        <dbReference type="ARBA" id="ARBA00022690"/>
    </source>
</evidence>
<dbReference type="SUPFAM" id="SSF56574">
    <property type="entry name" value="Serpins"/>
    <property type="match status" value="1"/>
</dbReference>
<dbReference type="InterPro" id="IPR000215">
    <property type="entry name" value="Serpin_fam"/>
</dbReference>
<dbReference type="AlphaFoldDB" id="A0A835GK69"/>
<dbReference type="Pfam" id="PF00079">
    <property type="entry name" value="Serpin"/>
    <property type="match status" value="1"/>
</dbReference>
<sequence length="546" mass="61269">MIQECASIVLLLVQISTLSINTFEIPIYNIRGKPHSLLANLEKTQKKFCLFANCNALNTLYDVIDSLNNKRNIGERLLNNFNGRPYNILRSLNNDVKPPLAEVQPAFRRLYAASPNPVYNNLRSLPDWFTPMAAALPTLVNNPSNVPHNQLPLKPHTMTAVTDVSQQVIAQSKMSPIEKFTQGLDHFERQFYKITVAKLTSISPAERQENGMSFVQSAFFLLLTLMVLSKEVDTATRAQIDQCIGFKISDLESIGLVRHLISTLPSSSDKLTLRHGSRLMLWPGRPEPRFQGGAAAALKLRVERFNGTEATDTIATILNKKVELDSGGAMHDTFDEGDVSSGVAAVFITTLYMRGRWRTSPTVLNGTLPFHDADAAPKRTVRMIRINDIMKYADLKDWDAQALEISYATPGLTLLMLVPRSTSLKKLAQHVSNTSVGHIMSKMKTMRVAATIPIYTLRMTLLLPNKLQAMGIPRLVDVSNVTDTRSLRLSHAVQRVMFWAEAGRHAYKDDGIEWDQKPQLEVIANRPYIFFVRWRNVTLLNGNFVL</sequence>
<dbReference type="PANTHER" id="PTHR11461:SF211">
    <property type="entry name" value="GH10112P-RELATED"/>
    <property type="match status" value="1"/>
</dbReference>
<keyword evidence="3" id="KW-0722">Serine protease inhibitor</keyword>
<dbReference type="InterPro" id="IPR036186">
    <property type="entry name" value="Serpin_sf"/>
</dbReference>
<dbReference type="GO" id="GO:0005615">
    <property type="term" value="C:extracellular space"/>
    <property type="evidence" value="ECO:0007669"/>
    <property type="project" value="InterPro"/>
</dbReference>
<protein>
    <recommendedName>
        <fullName evidence="6">Serpin domain-containing protein</fullName>
    </recommendedName>
</protein>
<evidence type="ECO:0000256" key="4">
    <source>
        <dbReference type="RuleBase" id="RU000411"/>
    </source>
</evidence>
<evidence type="ECO:0000256" key="3">
    <source>
        <dbReference type="ARBA" id="ARBA00022900"/>
    </source>
</evidence>
<proteinExistence type="inferred from homology"/>
<comment type="caution">
    <text evidence="7">The sequence shown here is derived from an EMBL/GenBank/DDBJ whole genome shotgun (WGS) entry which is preliminary data.</text>
</comment>
<feature type="domain" description="Serpin" evidence="6">
    <location>
        <begin position="200"/>
        <end position="545"/>
    </location>
</feature>
<dbReference type="Proteomes" id="UP000648187">
    <property type="component" value="Unassembled WGS sequence"/>
</dbReference>
<comment type="similarity">
    <text evidence="1 4">Belongs to the serpin family.</text>
</comment>
<evidence type="ECO:0000256" key="5">
    <source>
        <dbReference type="SAM" id="SignalP"/>
    </source>
</evidence>
<dbReference type="InterPro" id="IPR042185">
    <property type="entry name" value="Serpin_sf_2"/>
</dbReference>
<dbReference type="PANTHER" id="PTHR11461">
    <property type="entry name" value="SERINE PROTEASE INHIBITOR, SERPIN"/>
    <property type="match status" value="1"/>
</dbReference>
<dbReference type="InterPro" id="IPR023796">
    <property type="entry name" value="Serpin_dom"/>
</dbReference>
<evidence type="ECO:0000313" key="8">
    <source>
        <dbReference type="Proteomes" id="UP000648187"/>
    </source>
</evidence>
<name>A0A835GK69_SPOEX</name>
<feature type="chain" id="PRO_5032895728" description="Serpin domain-containing protein" evidence="5">
    <location>
        <begin position="20"/>
        <end position="546"/>
    </location>
</feature>
<keyword evidence="5" id="KW-0732">Signal</keyword>
<dbReference type="EMBL" id="JACKWZ010000045">
    <property type="protein sequence ID" value="KAF9419259.1"/>
    <property type="molecule type" value="Genomic_DNA"/>
</dbReference>
<evidence type="ECO:0000259" key="6">
    <source>
        <dbReference type="SMART" id="SM00093"/>
    </source>
</evidence>
<evidence type="ECO:0000313" key="7">
    <source>
        <dbReference type="EMBL" id="KAF9419259.1"/>
    </source>
</evidence>